<keyword evidence="2" id="KW-1185">Reference proteome</keyword>
<protein>
    <submittedName>
        <fullName evidence="1">Uncharacterized protein</fullName>
    </submittedName>
</protein>
<name>A0ABW5NAS9_9FLAO</name>
<evidence type="ECO:0000313" key="2">
    <source>
        <dbReference type="Proteomes" id="UP001597459"/>
    </source>
</evidence>
<gene>
    <name evidence="1" type="ORF">ACFSTE_14920</name>
</gene>
<accession>A0ABW5NAS9</accession>
<dbReference type="Proteomes" id="UP001597459">
    <property type="component" value="Unassembled WGS sequence"/>
</dbReference>
<sequence>MLSLSSLSVFLNRNYSISAIKIYVLAVFVFYTFSATAQIDANSVMGLPTTATTVEMNGITGAAEGSLLYNIETKKIYIFDGTNWVSTTNDNWLIDGNNGIASTSFLGTQDDIAMDIRSNNISILEFGRRQTLGLEQAFEDYDDPDQYLTYVKGNNGVSALQFQANAASFYKPMFFTNSDGNFRLKGSAAGTDFFEVGSNGVSNNGELEFIIGDDGAEPFIFKRYDYRDRTKKELMRIQGSANALTAKPRVGINTGTLPNSTLQVAGSVATSIVTPTTNITLTEDHHTVIITTTLSTTLPAANTVNGRIYVIKNTTATTQAISSYRDANNTAQTTVPRSSILWLQSDGTNWQQIGNTGTVTTTSTILVDQSFIWAGQVDDADIHSNATLDVTQTRSDTGWTFAAPSTITYTGTPDHVKINLMAVANNTGNHWPLPHVRVFRNGVQIGEGSEKFLDNSSTYSGRSTVVINMIDSNPGTNPVYTFTTLEDDSRTMNNPTIPDLSPISLIAVEKVAVVRL</sequence>
<dbReference type="EMBL" id="JBHULX010000030">
    <property type="protein sequence ID" value="MFD2592129.1"/>
    <property type="molecule type" value="Genomic_DNA"/>
</dbReference>
<proteinExistence type="predicted"/>
<organism evidence="1 2">
    <name type="scientific">Aquimarina hainanensis</name>
    <dbReference type="NCBI Taxonomy" id="1578017"/>
    <lineage>
        <taxon>Bacteria</taxon>
        <taxon>Pseudomonadati</taxon>
        <taxon>Bacteroidota</taxon>
        <taxon>Flavobacteriia</taxon>
        <taxon>Flavobacteriales</taxon>
        <taxon>Flavobacteriaceae</taxon>
        <taxon>Aquimarina</taxon>
    </lineage>
</organism>
<evidence type="ECO:0000313" key="1">
    <source>
        <dbReference type="EMBL" id="MFD2592129.1"/>
    </source>
</evidence>
<reference evidence="2" key="1">
    <citation type="journal article" date="2019" name="Int. J. Syst. Evol. Microbiol.">
        <title>The Global Catalogue of Microorganisms (GCM) 10K type strain sequencing project: providing services to taxonomists for standard genome sequencing and annotation.</title>
        <authorList>
            <consortium name="The Broad Institute Genomics Platform"/>
            <consortium name="The Broad Institute Genome Sequencing Center for Infectious Disease"/>
            <person name="Wu L."/>
            <person name="Ma J."/>
        </authorList>
    </citation>
    <scope>NUCLEOTIDE SEQUENCE [LARGE SCALE GENOMIC DNA]</scope>
    <source>
        <strain evidence="2">KCTC 42423</strain>
    </source>
</reference>
<dbReference type="RefSeq" id="WP_378253680.1">
    <property type="nucleotide sequence ID" value="NZ_JBHSJV010000001.1"/>
</dbReference>
<comment type="caution">
    <text evidence="1">The sequence shown here is derived from an EMBL/GenBank/DDBJ whole genome shotgun (WGS) entry which is preliminary data.</text>
</comment>